<dbReference type="InterPro" id="IPR001732">
    <property type="entry name" value="UDP-Glc/GDP-Man_DH_N"/>
</dbReference>
<sequence length="434" mass="47581">MTLTVIGAGYVGLVSAAVFSDLGNKVCCVDINKDRIRDLKRGKVPFFEPQLDEFIKRNLKSKRLFFTTSYAESVPKSQVILVCVGTPPKNNGEADLTFLFAAVEEAAKHLSGYTLITIKSTIPVGFEDDLEETVKKHAKAKFEFAASPEFLREGTAIEDTLHPDRIVIGAASKKAQKILLSLHAPISGERILCDIRSAQLVKYASNALLATKVSFANAIAAICEKTGADVEKVLAGVGADRRIGRSFLYPGVGYGGSCLPKDVLAFIAIARSFNYDFHLLRSVDSINEGQISLFINKVRSALDAKEEKGKNLAGKKLAVLGLAFKPNTDDMRDAPSVKIIRGLFELGAEITAYDPQAMKNAKKVLPKINYAKDEYDAVRGKDAILLVTEWTQFAELDFGRIKKFVKKPIILDGRNFLDSEKVKRAGFIHFKIGS</sequence>
<feature type="binding site" evidence="9">
    <location>
        <position position="325"/>
    </location>
    <ligand>
        <name>substrate</name>
    </ligand>
</feature>
<keyword evidence="5 7" id="KW-0520">NAD</keyword>
<evidence type="ECO:0000259" key="11">
    <source>
        <dbReference type="SMART" id="SM00984"/>
    </source>
</evidence>
<feature type="binding site" evidence="10">
    <location>
        <position position="153"/>
    </location>
    <ligand>
        <name>NAD(+)</name>
        <dbReference type="ChEBI" id="CHEBI:57540"/>
    </ligand>
</feature>
<dbReference type="InterPro" id="IPR014027">
    <property type="entry name" value="UDP-Glc/GDP-Man_DH_C"/>
</dbReference>
<evidence type="ECO:0000313" key="13">
    <source>
        <dbReference type="Proteomes" id="UP000178393"/>
    </source>
</evidence>
<evidence type="ECO:0000256" key="10">
    <source>
        <dbReference type="PIRSR" id="PIRSR500134-3"/>
    </source>
</evidence>
<feature type="binding site" evidence="9">
    <location>
        <begin position="150"/>
        <end position="153"/>
    </location>
    <ligand>
        <name>substrate</name>
    </ligand>
</feature>
<comment type="catalytic activity">
    <reaction evidence="6 7">
        <text>UDP-alpha-D-glucose + 2 NAD(+) + H2O = UDP-alpha-D-glucuronate + 2 NADH + 3 H(+)</text>
        <dbReference type="Rhea" id="RHEA:23596"/>
        <dbReference type="ChEBI" id="CHEBI:15377"/>
        <dbReference type="ChEBI" id="CHEBI:15378"/>
        <dbReference type="ChEBI" id="CHEBI:57540"/>
        <dbReference type="ChEBI" id="CHEBI:57945"/>
        <dbReference type="ChEBI" id="CHEBI:58052"/>
        <dbReference type="ChEBI" id="CHEBI:58885"/>
        <dbReference type="EC" id="1.1.1.22"/>
    </reaction>
</comment>
<protein>
    <recommendedName>
        <fullName evidence="3 7">UDP-glucose 6-dehydrogenase</fullName>
        <ecNumber evidence="3 7">1.1.1.22</ecNumber>
    </recommendedName>
</protein>
<dbReference type="Gene3D" id="3.40.50.720">
    <property type="entry name" value="NAD(P)-binding Rossmann-like Domain"/>
    <property type="match status" value="2"/>
</dbReference>
<dbReference type="GO" id="GO:0051287">
    <property type="term" value="F:NAD binding"/>
    <property type="evidence" value="ECO:0007669"/>
    <property type="project" value="InterPro"/>
</dbReference>
<dbReference type="GO" id="GO:0000271">
    <property type="term" value="P:polysaccharide biosynthetic process"/>
    <property type="evidence" value="ECO:0007669"/>
    <property type="project" value="InterPro"/>
</dbReference>
<dbReference type="PIRSF" id="PIRSF500134">
    <property type="entry name" value="UDPglc_DH_bac"/>
    <property type="match status" value="1"/>
</dbReference>
<dbReference type="Pfam" id="PF00984">
    <property type="entry name" value="UDPG_MGDP_dh"/>
    <property type="match status" value="1"/>
</dbReference>
<dbReference type="InterPro" id="IPR017476">
    <property type="entry name" value="UDP-Glc/GDP-Man"/>
</dbReference>
<feature type="binding site" evidence="10">
    <location>
        <position position="332"/>
    </location>
    <ligand>
        <name>NAD(+)</name>
        <dbReference type="ChEBI" id="CHEBI:57540"/>
    </ligand>
</feature>
<dbReference type="Gene3D" id="1.20.5.100">
    <property type="entry name" value="Cytochrome c1, transmembrane anchor, C-terminal"/>
    <property type="match status" value="1"/>
</dbReference>
<dbReference type="UniPathway" id="UPA00038">
    <property type="reaction ID" value="UER00491"/>
</dbReference>
<evidence type="ECO:0000313" key="12">
    <source>
        <dbReference type="EMBL" id="OGE00656.1"/>
    </source>
</evidence>
<evidence type="ECO:0000256" key="8">
    <source>
        <dbReference type="PIRSR" id="PIRSR500134-1"/>
    </source>
</evidence>
<feature type="binding site" evidence="10">
    <location>
        <position position="30"/>
    </location>
    <ligand>
        <name>NAD(+)</name>
        <dbReference type="ChEBI" id="CHEBI:57540"/>
    </ligand>
</feature>
<dbReference type="InterPro" id="IPR036291">
    <property type="entry name" value="NAD(P)-bd_dom_sf"/>
</dbReference>
<feature type="domain" description="UDP-glucose/GDP-mannose dehydrogenase C-terminal" evidence="11">
    <location>
        <begin position="318"/>
        <end position="419"/>
    </location>
</feature>
<dbReference type="Pfam" id="PF03720">
    <property type="entry name" value="UDPG_MGDP_dh_C"/>
    <property type="match status" value="1"/>
</dbReference>
<dbReference type="PIRSF" id="PIRSF000124">
    <property type="entry name" value="UDPglc_GDPman_dh"/>
    <property type="match status" value="1"/>
</dbReference>
<organism evidence="12 13">
    <name type="scientific">Candidatus Curtissbacteria bacterium RIFCSPHIGHO2_12_41_11</name>
    <dbReference type="NCBI Taxonomy" id="1797718"/>
    <lineage>
        <taxon>Bacteria</taxon>
        <taxon>Candidatus Curtissiibacteriota</taxon>
    </lineage>
</organism>
<dbReference type="InterPro" id="IPR036220">
    <property type="entry name" value="UDP-Glc/GDP-Man_DH_C_sf"/>
</dbReference>
<evidence type="ECO:0000256" key="2">
    <source>
        <dbReference type="ARBA" id="ARBA00006601"/>
    </source>
</evidence>
<evidence type="ECO:0000256" key="4">
    <source>
        <dbReference type="ARBA" id="ARBA00023002"/>
    </source>
</evidence>
<gene>
    <name evidence="12" type="ORF">A2W45_03895</name>
</gene>
<accession>A0A1F5H9A1</accession>
<reference evidence="12 13" key="1">
    <citation type="journal article" date="2016" name="Nat. Commun.">
        <title>Thousands of microbial genomes shed light on interconnected biogeochemical processes in an aquifer system.</title>
        <authorList>
            <person name="Anantharaman K."/>
            <person name="Brown C.T."/>
            <person name="Hug L.A."/>
            <person name="Sharon I."/>
            <person name="Castelle C.J."/>
            <person name="Probst A.J."/>
            <person name="Thomas B.C."/>
            <person name="Singh A."/>
            <person name="Wilkins M.J."/>
            <person name="Karaoz U."/>
            <person name="Brodie E.L."/>
            <person name="Williams K.H."/>
            <person name="Hubbard S.S."/>
            <person name="Banfield J.F."/>
        </authorList>
    </citation>
    <scope>NUCLEOTIDE SEQUENCE [LARGE SCALE GENOMIC DNA]</scope>
</reference>
<dbReference type="SUPFAM" id="SSF51735">
    <property type="entry name" value="NAD(P)-binding Rossmann-fold domains"/>
    <property type="match status" value="1"/>
</dbReference>
<dbReference type="Pfam" id="PF03721">
    <property type="entry name" value="UDPG_MGDP_dh_N"/>
    <property type="match status" value="1"/>
</dbReference>
<dbReference type="Proteomes" id="UP000178393">
    <property type="component" value="Unassembled WGS sequence"/>
</dbReference>
<feature type="binding site" evidence="10">
    <location>
        <position position="121"/>
    </location>
    <ligand>
        <name>NAD(+)</name>
        <dbReference type="ChEBI" id="CHEBI:57540"/>
    </ligand>
</feature>
<evidence type="ECO:0000256" key="6">
    <source>
        <dbReference type="ARBA" id="ARBA00047473"/>
    </source>
</evidence>
<feature type="binding site" evidence="9">
    <location>
        <position position="255"/>
    </location>
    <ligand>
        <name>substrate</name>
    </ligand>
</feature>
<feature type="binding site" evidence="9">
    <location>
        <begin position="247"/>
        <end position="251"/>
    </location>
    <ligand>
        <name>substrate</name>
    </ligand>
</feature>
<dbReference type="GO" id="GO:0003979">
    <property type="term" value="F:UDP-glucose 6-dehydrogenase activity"/>
    <property type="evidence" value="ECO:0007669"/>
    <property type="project" value="UniProtKB-EC"/>
</dbReference>
<dbReference type="SMART" id="SM00984">
    <property type="entry name" value="UDPG_MGDP_dh_C"/>
    <property type="match status" value="1"/>
</dbReference>
<evidence type="ECO:0000256" key="9">
    <source>
        <dbReference type="PIRSR" id="PIRSR500134-2"/>
    </source>
</evidence>
<dbReference type="InterPro" id="IPR014026">
    <property type="entry name" value="UDP-Glc/GDP-Man_DH_dimer"/>
</dbReference>
<feature type="binding site" evidence="10">
    <location>
        <position position="35"/>
    </location>
    <ligand>
        <name>NAD(+)</name>
        <dbReference type="ChEBI" id="CHEBI:57540"/>
    </ligand>
</feature>
<feature type="binding site" evidence="10">
    <location>
        <position position="86"/>
    </location>
    <ligand>
        <name>NAD(+)</name>
        <dbReference type="ChEBI" id="CHEBI:57540"/>
    </ligand>
</feature>
<feature type="active site" description="Nucleophile" evidence="8">
    <location>
        <position position="258"/>
    </location>
</feature>
<name>A0A1F5H9A1_9BACT</name>
<evidence type="ECO:0000256" key="7">
    <source>
        <dbReference type="PIRNR" id="PIRNR000124"/>
    </source>
</evidence>
<evidence type="ECO:0000256" key="5">
    <source>
        <dbReference type="ARBA" id="ARBA00023027"/>
    </source>
</evidence>
<dbReference type="NCBIfam" id="TIGR03026">
    <property type="entry name" value="NDP-sugDHase"/>
    <property type="match status" value="1"/>
</dbReference>
<dbReference type="EMBL" id="MFBH01000002">
    <property type="protein sequence ID" value="OGE00656.1"/>
    <property type="molecule type" value="Genomic_DNA"/>
</dbReference>
<feature type="binding site" evidence="9">
    <location>
        <position position="202"/>
    </location>
    <ligand>
        <name>substrate</name>
    </ligand>
</feature>
<dbReference type="PANTHER" id="PTHR43750">
    <property type="entry name" value="UDP-GLUCOSE 6-DEHYDROGENASE TUAD"/>
    <property type="match status" value="1"/>
</dbReference>
<comment type="pathway">
    <text evidence="1">Nucleotide-sugar biosynthesis; UDP-alpha-D-glucuronate biosynthesis; UDP-alpha-D-glucuronate from UDP-alpha-D-glucose: step 1/1.</text>
</comment>
<dbReference type="EC" id="1.1.1.22" evidence="3 7"/>
<dbReference type="SUPFAM" id="SSF52413">
    <property type="entry name" value="UDP-glucose/GDP-mannose dehydrogenase C-terminal domain"/>
    <property type="match status" value="1"/>
</dbReference>
<dbReference type="GO" id="GO:0006065">
    <property type="term" value="P:UDP-glucuronate biosynthetic process"/>
    <property type="evidence" value="ECO:0007669"/>
    <property type="project" value="UniProtKB-UniPathway"/>
</dbReference>
<dbReference type="PANTHER" id="PTHR43750:SF3">
    <property type="entry name" value="UDP-GLUCOSE 6-DEHYDROGENASE TUAD"/>
    <property type="match status" value="1"/>
</dbReference>
<comment type="caution">
    <text evidence="12">The sequence shown here is derived from an EMBL/GenBank/DDBJ whole genome shotgun (WGS) entry which is preliminary data.</text>
</comment>
<dbReference type="InterPro" id="IPR008927">
    <property type="entry name" value="6-PGluconate_DH-like_C_sf"/>
</dbReference>
<dbReference type="AlphaFoldDB" id="A0A1F5H9A1"/>
<evidence type="ECO:0000256" key="1">
    <source>
        <dbReference type="ARBA" id="ARBA00004701"/>
    </source>
</evidence>
<proteinExistence type="inferred from homology"/>
<evidence type="ECO:0000256" key="3">
    <source>
        <dbReference type="ARBA" id="ARBA00012954"/>
    </source>
</evidence>
<keyword evidence="4 7" id="KW-0560">Oxidoreductase</keyword>
<dbReference type="SUPFAM" id="SSF48179">
    <property type="entry name" value="6-phosphogluconate dehydrogenase C-terminal domain-like"/>
    <property type="match status" value="1"/>
</dbReference>
<dbReference type="InterPro" id="IPR028357">
    <property type="entry name" value="UDPglc_DH_bac"/>
</dbReference>
<comment type="similarity">
    <text evidence="2 7">Belongs to the UDP-glucose/GDP-mannose dehydrogenase family.</text>
</comment>
<feature type="binding site" evidence="10">
    <location>
        <position position="261"/>
    </location>
    <ligand>
        <name>NAD(+)</name>
        <dbReference type="ChEBI" id="CHEBI:57540"/>
    </ligand>
</feature>